<dbReference type="Proteomes" id="UP000053477">
    <property type="component" value="Unassembled WGS sequence"/>
</dbReference>
<keyword evidence="3" id="KW-1185">Reference proteome</keyword>
<evidence type="ECO:0000313" key="2">
    <source>
        <dbReference type="EMBL" id="KLO09872.1"/>
    </source>
</evidence>
<feature type="compositionally biased region" description="Low complexity" evidence="1">
    <location>
        <begin position="231"/>
        <end position="270"/>
    </location>
</feature>
<gene>
    <name evidence="2" type="ORF">SCHPADRAFT_892758</name>
</gene>
<dbReference type="EMBL" id="KQ086042">
    <property type="protein sequence ID" value="KLO09872.1"/>
    <property type="molecule type" value="Genomic_DNA"/>
</dbReference>
<feature type="region of interest" description="Disordered" evidence="1">
    <location>
        <begin position="225"/>
        <end position="270"/>
    </location>
</feature>
<evidence type="ECO:0000313" key="3">
    <source>
        <dbReference type="Proteomes" id="UP000053477"/>
    </source>
</evidence>
<dbReference type="AlphaFoldDB" id="A0A0H2RE90"/>
<protein>
    <submittedName>
        <fullName evidence="2">Uncharacterized protein</fullName>
    </submittedName>
</protein>
<accession>A0A0H2RE90</accession>
<proteinExistence type="predicted"/>
<reference evidence="2 3" key="1">
    <citation type="submission" date="2015-04" db="EMBL/GenBank/DDBJ databases">
        <title>Complete genome sequence of Schizopora paradoxa KUC8140, a cosmopolitan wood degrader in East Asia.</title>
        <authorList>
            <consortium name="DOE Joint Genome Institute"/>
            <person name="Min B."/>
            <person name="Park H."/>
            <person name="Jang Y."/>
            <person name="Kim J.-J."/>
            <person name="Kim K.H."/>
            <person name="Pangilinan J."/>
            <person name="Lipzen A."/>
            <person name="Riley R."/>
            <person name="Grigoriev I.V."/>
            <person name="Spatafora J.W."/>
            <person name="Choi I.-G."/>
        </authorList>
    </citation>
    <scope>NUCLEOTIDE SEQUENCE [LARGE SCALE GENOMIC DNA]</scope>
    <source>
        <strain evidence="2 3">KUC8140</strain>
    </source>
</reference>
<organism evidence="2 3">
    <name type="scientific">Schizopora paradoxa</name>
    <dbReference type="NCBI Taxonomy" id="27342"/>
    <lineage>
        <taxon>Eukaryota</taxon>
        <taxon>Fungi</taxon>
        <taxon>Dikarya</taxon>
        <taxon>Basidiomycota</taxon>
        <taxon>Agaricomycotina</taxon>
        <taxon>Agaricomycetes</taxon>
        <taxon>Hymenochaetales</taxon>
        <taxon>Schizoporaceae</taxon>
        <taxon>Schizopora</taxon>
    </lineage>
</organism>
<evidence type="ECO:0000256" key="1">
    <source>
        <dbReference type="SAM" id="MobiDB-lite"/>
    </source>
</evidence>
<sequence length="438" mass="45846">MDNLPEDLHGLKISGFTFPPCSRPRLSDRFSSSILEKRKDNINTAFIGTMSMKTKMFGRVATLAFCLGYASAQTSTTELFIAGFDDSNSLSGAVIGTGSAGTTFILEGVDVLSTTTIPFTSCVISSPLLAGFVTYAYDFFSMRTIVTVVEGSIAMIETAIVPADSDFGAFAACSFEPAPSGAAGGLAVCAEIVQNAGTTNTLLNTFPLSSIAIPVSTDTPPPGFGPITLPSAATGSGSTASAKSTITSVSQTNTSPQSTIGPSSTTSTTSGASAIDVQALGVWGASTLIQLSLFELCDADPSAHANPTLTSLTNQIHSMNTSMTTRRAPVRVYSLKKIDAKFSLSGWQAATVTGCGDGGRRERDDGGMKANPAWLYTFSKRSIEAPPLLEGWQHTWADQPTGYLVQRIKSDGHDRRVASESSRVFVVSGLHVSLPQPP</sequence>
<dbReference type="InParanoid" id="A0A0H2RE90"/>
<name>A0A0H2RE90_9AGAM</name>